<comment type="caution">
    <text evidence="8">The sequence shown here is derived from an EMBL/GenBank/DDBJ whole genome shotgun (WGS) entry which is preliminary data.</text>
</comment>
<dbReference type="InterPro" id="IPR007197">
    <property type="entry name" value="rSAM"/>
</dbReference>
<dbReference type="Gene3D" id="3.20.20.70">
    <property type="entry name" value="Aldolase class I"/>
    <property type="match status" value="1"/>
</dbReference>
<dbReference type="InterPro" id="IPR006638">
    <property type="entry name" value="Elp3/MiaA/NifB-like_rSAM"/>
</dbReference>
<keyword evidence="9" id="KW-1185">Reference proteome</keyword>
<evidence type="ECO:0000256" key="5">
    <source>
        <dbReference type="ARBA" id="ARBA00023004"/>
    </source>
</evidence>
<organism evidence="8 9">
    <name type="scientific">Methanothermobacter tenebrarum</name>
    <dbReference type="NCBI Taxonomy" id="680118"/>
    <lineage>
        <taxon>Archaea</taxon>
        <taxon>Methanobacteriati</taxon>
        <taxon>Methanobacteriota</taxon>
        <taxon>Methanomada group</taxon>
        <taxon>Methanobacteria</taxon>
        <taxon>Methanobacteriales</taxon>
        <taxon>Methanobacteriaceae</taxon>
        <taxon>Methanothermobacter</taxon>
    </lineage>
</organism>
<dbReference type="AlphaFoldDB" id="A0A328PGL0"/>
<evidence type="ECO:0000259" key="7">
    <source>
        <dbReference type="PROSITE" id="PS51918"/>
    </source>
</evidence>
<evidence type="ECO:0000256" key="2">
    <source>
        <dbReference type="ARBA" id="ARBA00022485"/>
    </source>
</evidence>
<dbReference type="OrthoDB" id="371936at2157"/>
<dbReference type="SMART" id="SM00729">
    <property type="entry name" value="Elp3"/>
    <property type="match status" value="1"/>
</dbReference>
<evidence type="ECO:0000256" key="3">
    <source>
        <dbReference type="ARBA" id="ARBA00022691"/>
    </source>
</evidence>
<keyword evidence="2" id="KW-0004">4Fe-4S</keyword>
<dbReference type="Pfam" id="PF04055">
    <property type="entry name" value="Radical_SAM"/>
    <property type="match status" value="1"/>
</dbReference>
<dbReference type="CDD" id="cd01335">
    <property type="entry name" value="Radical_SAM"/>
    <property type="match status" value="1"/>
</dbReference>
<evidence type="ECO:0000313" key="9">
    <source>
        <dbReference type="Proteomes" id="UP000249782"/>
    </source>
</evidence>
<dbReference type="EMBL" id="QLOE01000006">
    <property type="protein sequence ID" value="RAO78955.1"/>
    <property type="molecule type" value="Genomic_DNA"/>
</dbReference>
<evidence type="ECO:0000256" key="1">
    <source>
        <dbReference type="ARBA" id="ARBA00001966"/>
    </source>
</evidence>
<dbReference type="GO" id="GO:0051539">
    <property type="term" value="F:4 iron, 4 sulfur cluster binding"/>
    <property type="evidence" value="ECO:0007669"/>
    <property type="project" value="UniProtKB-KW"/>
</dbReference>
<name>A0A328PGL0_9EURY</name>
<dbReference type="Proteomes" id="UP000249782">
    <property type="component" value="Unassembled WGS sequence"/>
</dbReference>
<dbReference type="SFLD" id="SFLDG01067">
    <property type="entry name" value="SPASM/twitch_domain_containing"/>
    <property type="match status" value="1"/>
</dbReference>
<keyword evidence="3" id="KW-0949">S-adenosyl-L-methionine</keyword>
<dbReference type="GO" id="GO:0046872">
    <property type="term" value="F:metal ion binding"/>
    <property type="evidence" value="ECO:0007669"/>
    <property type="project" value="UniProtKB-KW"/>
</dbReference>
<dbReference type="RefSeq" id="WP_112094142.1">
    <property type="nucleotide sequence ID" value="NZ_QLOE01000006.1"/>
</dbReference>
<evidence type="ECO:0000313" key="8">
    <source>
        <dbReference type="EMBL" id="RAO78955.1"/>
    </source>
</evidence>
<reference evidence="8 9" key="1">
    <citation type="submission" date="2018-06" db="EMBL/GenBank/DDBJ databases">
        <title>Draft genome sequence of hyperthermophilic methanogen Methanothermobacter tenebrarum sp. MCM-B 1447.</title>
        <authorList>
            <person name="Pore S.D."/>
            <person name="Dagar S."/>
            <person name="Dhakephalkar P.K."/>
        </authorList>
    </citation>
    <scope>NUCLEOTIDE SEQUENCE [LARGE SCALE GENOMIC DNA]</scope>
    <source>
        <strain evidence="8 9">MCM B 1447</strain>
    </source>
</reference>
<sequence length="265" mass="30985">MKYRHIPFITLSEIACRVWITLSGCNFKCRGCFSNARKPTGKPLTTEELVKLVRKSSQEYYGKLPEEILITGGEPTLDRDYLIELISKLNFAHIILETNAYLLDEEYIKELVEAGVKEFMVDLKAIDDKKHKWYTGFSNKKILKNIKTIQENAKIVIKTLYIPGFVEEDEIKKIAKYIASINPQIEYRINDFKTRHGLSRNPTINEIEKAYKLAKKHLKNVIISRSCRRESKPLKKKTWITVFPDGTLKKRSTKNYQSYRRHLPQ</sequence>
<feature type="domain" description="Radical SAM core" evidence="7">
    <location>
        <begin position="1"/>
        <end position="228"/>
    </location>
</feature>
<gene>
    <name evidence="8" type="ORF">DPC56_05875</name>
</gene>
<dbReference type="InterPro" id="IPR013785">
    <property type="entry name" value="Aldolase_TIM"/>
</dbReference>
<dbReference type="PANTHER" id="PTHR30352:SF13">
    <property type="entry name" value="GLYCYL-RADICAL ENZYME ACTIVATING ENZYME YJJW-RELATED"/>
    <property type="match status" value="1"/>
</dbReference>
<proteinExistence type="predicted"/>
<keyword evidence="4" id="KW-0479">Metal-binding</keyword>
<dbReference type="InterPro" id="IPR058240">
    <property type="entry name" value="rSAM_sf"/>
</dbReference>
<dbReference type="InterPro" id="IPR034457">
    <property type="entry name" value="Organic_radical-activating"/>
</dbReference>
<dbReference type="SFLD" id="SFLDS00029">
    <property type="entry name" value="Radical_SAM"/>
    <property type="match status" value="1"/>
</dbReference>
<dbReference type="PANTHER" id="PTHR30352">
    <property type="entry name" value="PYRUVATE FORMATE-LYASE-ACTIVATING ENZYME"/>
    <property type="match status" value="1"/>
</dbReference>
<dbReference type="PROSITE" id="PS51918">
    <property type="entry name" value="RADICAL_SAM"/>
    <property type="match status" value="1"/>
</dbReference>
<keyword evidence="5" id="KW-0408">Iron</keyword>
<dbReference type="GO" id="GO:0003824">
    <property type="term" value="F:catalytic activity"/>
    <property type="evidence" value="ECO:0007669"/>
    <property type="project" value="InterPro"/>
</dbReference>
<evidence type="ECO:0000256" key="6">
    <source>
        <dbReference type="ARBA" id="ARBA00023014"/>
    </source>
</evidence>
<accession>A0A328PGL0</accession>
<comment type="cofactor">
    <cofactor evidence="1">
        <name>[4Fe-4S] cluster</name>
        <dbReference type="ChEBI" id="CHEBI:49883"/>
    </cofactor>
</comment>
<keyword evidence="6" id="KW-0411">Iron-sulfur</keyword>
<dbReference type="SUPFAM" id="SSF102114">
    <property type="entry name" value="Radical SAM enzymes"/>
    <property type="match status" value="1"/>
</dbReference>
<protein>
    <recommendedName>
        <fullName evidence="7">Radical SAM core domain-containing protein</fullName>
    </recommendedName>
</protein>
<evidence type="ECO:0000256" key="4">
    <source>
        <dbReference type="ARBA" id="ARBA00022723"/>
    </source>
</evidence>